<dbReference type="GO" id="GO:0016036">
    <property type="term" value="P:cellular response to phosphate starvation"/>
    <property type="evidence" value="ECO:0007669"/>
    <property type="project" value="TreeGrafter"/>
</dbReference>
<dbReference type="GO" id="GO:0004721">
    <property type="term" value="F:phosphoprotein phosphatase activity"/>
    <property type="evidence" value="ECO:0007669"/>
    <property type="project" value="TreeGrafter"/>
</dbReference>
<keyword evidence="6" id="KW-0902">Two-component regulatory system</keyword>
<evidence type="ECO:0000256" key="5">
    <source>
        <dbReference type="ARBA" id="ARBA00022777"/>
    </source>
</evidence>
<dbReference type="GO" id="GO:0000155">
    <property type="term" value="F:phosphorelay sensor kinase activity"/>
    <property type="evidence" value="ECO:0007669"/>
    <property type="project" value="InterPro"/>
</dbReference>
<keyword evidence="7" id="KW-1133">Transmembrane helix</keyword>
<sequence>MLTLLKSTSILLSLGMDNRKFRVLSWVIVVAILMTVLAQGYWNWRNYQENKRFLLSEIQMALDNAVEQYYAQLAKIHFIQMGENQLLPAQLNPSSPISITTDSTITKAFKYTTTDKEIQKIQWNVDSLVKEPHTNMVIVSKVNRMDTVVGTEKRFVKLASRLAMSLEADSLNQNAIDSLMALELARKGIHADFKIVQEPPVAFSNREVIVQANSTYLATGNELYLSIQPSFAAVLKKGIGGVIVSLLTALIVIMVLLYLYRFIQHQKSLDLMKNDLISNITHEFKTPIATVSTALEAIEKFNTAKDTAKTAKYLKLSNEQLTKLNGMVEKLLDTATLEEGELILNIEKNNLNELVQSVLEKYEDIPNKTITWLAKGEIWVELDAFHFEHAISNLIDNAMKYGGDQIQVSAEQNENELMLSVVDNGIGISKKEQARIFDKFYRISSGNVHDVKGYGIGLYYAKTIVEKHGGHLVLIANPEGTTFKITLPL</sequence>
<dbReference type="GO" id="GO:0005886">
    <property type="term" value="C:plasma membrane"/>
    <property type="evidence" value="ECO:0007669"/>
    <property type="project" value="TreeGrafter"/>
</dbReference>
<dbReference type="SMART" id="SM00387">
    <property type="entry name" value="HATPase_c"/>
    <property type="match status" value="1"/>
</dbReference>
<keyword evidence="3" id="KW-0597">Phosphoprotein</keyword>
<comment type="catalytic activity">
    <reaction evidence="1">
        <text>ATP + protein L-histidine = ADP + protein N-phospho-L-histidine.</text>
        <dbReference type="EC" id="2.7.13.3"/>
    </reaction>
</comment>
<dbReference type="SUPFAM" id="SSF55874">
    <property type="entry name" value="ATPase domain of HSP90 chaperone/DNA topoisomerase II/histidine kinase"/>
    <property type="match status" value="1"/>
</dbReference>
<dbReference type="InterPro" id="IPR050351">
    <property type="entry name" value="BphY/WalK/GraS-like"/>
</dbReference>
<dbReference type="Gene3D" id="3.30.565.10">
    <property type="entry name" value="Histidine kinase-like ATPase, C-terminal domain"/>
    <property type="match status" value="1"/>
</dbReference>
<dbReference type="SMART" id="SM00388">
    <property type="entry name" value="HisKA"/>
    <property type="match status" value="1"/>
</dbReference>
<dbReference type="InterPro" id="IPR036890">
    <property type="entry name" value="HATPase_C_sf"/>
</dbReference>
<dbReference type="InterPro" id="IPR003594">
    <property type="entry name" value="HATPase_dom"/>
</dbReference>
<dbReference type="InterPro" id="IPR004358">
    <property type="entry name" value="Sig_transdc_His_kin-like_C"/>
</dbReference>
<feature type="transmembrane region" description="Helical" evidence="7">
    <location>
        <begin position="238"/>
        <end position="260"/>
    </location>
</feature>
<dbReference type="SUPFAM" id="SSF47384">
    <property type="entry name" value="Homodimeric domain of signal transducing histidine kinase"/>
    <property type="match status" value="1"/>
</dbReference>
<dbReference type="CDD" id="cd00082">
    <property type="entry name" value="HisKA"/>
    <property type="match status" value="1"/>
</dbReference>
<evidence type="ECO:0000256" key="7">
    <source>
        <dbReference type="SAM" id="Phobius"/>
    </source>
</evidence>
<dbReference type="CDD" id="cd00075">
    <property type="entry name" value="HATPase"/>
    <property type="match status" value="1"/>
</dbReference>
<evidence type="ECO:0000259" key="8">
    <source>
        <dbReference type="PROSITE" id="PS50109"/>
    </source>
</evidence>
<dbReference type="PRINTS" id="PR00344">
    <property type="entry name" value="BCTRLSENSOR"/>
</dbReference>
<evidence type="ECO:0000256" key="2">
    <source>
        <dbReference type="ARBA" id="ARBA00012438"/>
    </source>
</evidence>
<proteinExistence type="predicted"/>
<keyword evidence="7" id="KW-0812">Transmembrane</keyword>
<reference evidence="9 10" key="1">
    <citation type="submission" date="2017-04" db="EMBL/GenBank/DDBJ databases">
        <authorList>
            <person name="Afonso C.L."/>
            <person name="Miller P.J."/>
            <person name="Scott M.A."/>
            <person name="Spackman E."/>
            <person name="Goraichik I."/>
            <person name="Dimitrov K.M."/>
            <person name="Suarez D.L."/>
            <person name="Swayne D.E."/>
        </authorList>
    </citation>
    <scope>NUCLEOTIDE SEQUENCE [LARGE SCALE GENOMIC DNA]</scope>
    <source>
        <strain evidence="9 10">DSM 26133</strain>
    </source>
</reference>
<name>A0A1W2G9R1_REIFA</name>
<dbReference type="Gene3D" id="1.10.287.130">
    <property type="match status" value="1"/>
</dbReference>
<evidence type="ECO:0000256" key="3">
    <source>
        <dbReference type="ARBA" id="ARBA00022553"/>
    </source>
</evidence>
<gene>
    <name evidence="9" type="ORF">SAMN04488029_1595</name>
</gene>
<dbReference type="PANTHER" id="PTHR45453">
    <property type="entry name" value="PHOSPHATE REGULON SENSOR PROTEIN PHOR"/>
    <property type="match status" value="1"/>
</dbReference>
<protein>
    <recommendedName>
        <fullName evidence="2">histidine kinase</fullName>
        <ecNumber evidence="2">2.7.13.3</ecNumber>
    </recommendedName>
</protein>
<keyword evidence="4" id="KW-0808">Transferase</keyword>
<evidence type="ECO:0000256" key="4">
    <source>
        <dbReference type="ARBA" id="ARBA00022679"/>
    </source>
</evidence>
<dbReference type="Pfam" id="PF02518">
    <property type="entry name" value="HATPase_c"/>
    <property type="match status" value="1"/>
</dbReference>
<evidence type="ECO:0000313" key="10">
    <source>
        <dbReference type="Proteomes" id="UP000192472"/>
    </source>
</evidence>
<accession>A0A1W2G9R1</accession>
<organism evidence="9 10">
    <name type="scientific">Reichenbachiella faecimaris</name>
    <dbReference type="NCBI Taxonomy" id="692418"/>
    <lineage>
        <taxon>Bacteria</taxon>
        <taxon>Pseudomonadati</taxon>
        <taxon>Bacteroidota</taxon>
        <taxon>Cytophagia</taxon>
        <taxon>Cytophagales</taxon>
        <taxon>Reichenbachiellaceae</taxon>
        <taxon>Reichenbachiella</taxon>
    </lineage>
</organism>
<keyword evidence="10" id="KW-1185">Reference proteome</keyword>
<evidence type="ECO:0000256" key="1">
    <source>
        <dbReference type="ARBA" id="ARBA00000085"/>
    </source>
</evidence>
<dbReference type="PANTHER" id="PTHR45453:SF1">
    <property type="entry name" value="PHOSPHATE REGULON SENSOR PROTEIN PHOR"/>
    <property type="match status" value="1"/>
</dbReference>
<evidence type="ECO:0000256" key="6">
    <source>
        <dbReference type="ARBA" id="ARBA00023012"/>
    </source>
</evidence>
<dbReference type="Pfam" id="PF00512">
    <property type="entry name" value="HisKA"/>
    <property type="match status" value="1"/>
</dbReference>
<dbReference type="EC" id="2.7.13.3" evidence="2"/>
<keyword evidence="7" id="KW-0472">Membrane</keyword>
<dbReference type="PROSITE" id="PS50109">
    <property type="entry name" value="HIS_KIN"/>
    <property type="match status" value="1"/>
</dbReference>
<dbReference type="InterPro" id="IPR005467">
    <property type="entry name" value="His_kinase_dom"/>
</dbReference>
<dbReference type="InterPro" id="IPR003661">
    <property type="entry name" value="HisK_dim/P_dom"/>
</dbReference>
<feature type="transmembrane region" description="Helical" evidence="7">
    <location>
        <begin position="21"/>
        <end position="42"/>
    </location>
</feature>
<dbReference type="InterPro" id="IPR036097">
    <property type="entry name" value="HisK_dim/P_sf"/>
</dbReference>
<feature type="domain" description="Histidine kinase" evidence="8">
    <location>
        <begin position="279"/>
        <end position="489"/>
    </location>
</feature>
<keyword evidence="5 9" id="KW-0418">Kinase</keyword>
<dbReference type="STRING" id="692418.SAMN04488029_1595"/>
<dbReference type="Proteomes" id="UP000192472">
    <property type="component" value="Unassembled WGS sequence"/>
</dbReference>
<dbReference type="EMBL" id="FWYF01000001">
    <property type="protein sequence ID" value="SMD33264.1"/>
    <property type="molecule type" value="Genomic_DNA"/>
</dbReference>
<evidence type="ECO:0000313" key="9">
    <source>
        <dbReference type="EMBL" id="SMD33264.1"/>
    </source>
</evidence>
<dbReference type="AlphaFoldDB" id="A0A1W2G9R1"/>